<dbReference type="PANTHER" id="PTHR48081">
    <property type="entry name" value="AB HYDROLASE SUPERFAMILY PROTEIN C4A8.06C"/>
    <property type="match status" value="1"/>
</dbReference>
<gene>
    <name evidence="4" type="ORF">NS365_10195</name>
</gene>
<keyword evidence="5" id="KW-1185">Reference proteome</keyword>
<keyword evidence="2" id="KW-0732">Signal</keyword>
<reference evidence="4 5" key="1">
    <citation type="journal article" date="2016" name="Front. Microbiol.">
        <title>Genomic Resource of Rice Seed Associated Bacteria.</title>
        <authorList>
            <person name="Midha S."/>
            <person name="Bansal K."/>
            <person name="Sharma S."/>
            <person name="Kumar N."/>
            <person name="Patil P.P."/>
            <person name="Chaudhry V."/>
            <person name="Patil P.B."/>
        </authorList>
    </citation>
    <scope>NUCLEOTIDE SEQUENCE [LARGE SCALE GENOMIC DNA]</scope>
    <source>
        <strain evidence="4 5">NS365</strain>
    </source>
</reference>
<evidence type="ECO:0000256" key="2">
    <source>
        <dbReference type="SAM" id="SignalP"/>
    </source>
</evidence>
<protein>
    <submittedName>
        <fullName evidence="4">Lipase</fullName>
    </submittedName>
</protein>
<accession>A0A175RQV4</accession>
<evidence type="ECO:0000256" key="1">
    <source>
        <dbReference type="ARBA" id="ARBA00022801"/>
    </source>
</evidence>
<comment type="caution">
    <text evidence="4">The sequence shown here is derived from an EMBL/GenBank/DDBJ whole genome shotgun (WGS) entry which is preliminary data.</text>
</comment>
<dbReference type="EMBL" id="LDQA01000022">
    <property type="protein sequence ID" value="KTR05857.1"/>
    <property type="molecule type" value="Genomic_DNA"/>
</dbReference>
<dbReference type="PANTHER" id="PTHR48081:SF9">
    <property type="entry name" value="CARBOXYLESTERASE"/>
    <property type="match status" value="1"/>
</dbReference>
<evidence type="ECO:0000313" key="4">
    <source>
        <dbReference type="EMBL" id="KTR05857.1"/>
    </source>
</evidence>
<feature type="domain" description="BD-FAE-like" evidence="3">
    <location>
        <begin position="52"/>
        <end position="239"/>
    </location>
</feature>
<dbReference type="RefSeq" id="WP_058600286.1">
    <property type="nucleotide sequence ID" value="NZ_LDQA01000022.1"/>
</dbReference>
<dbReference type="Proteomes" id="UP000078529">
    <property type="component" value="Unassembled WGS sequence"/>
</dbReference>
<dbReference type="InterPro" id="IPR049492">
    <property type="entry name" value="BD-FAE-like_dom"/>
</dbReference>
<evidence type="ECO:0000259" key="3">
    <source>
        <dbReference type="Pfam" id="PF20434"/>
    </source>
</evidence>
<dbReference type="InterPro" id="IPR029058">
    <property type="entry name" value="AB_hydrolase_fold"/>
</dbReference>
<feature type="chain" id="PRO_5008042085" evidence="2">
    <location>
        <begin position="19"/>
        <end position="289"/>
    </location>
</feature>
<feature type="signal peptide" evidence="2">
    <location>
        <begin position="1"/>
        <end position="18"/>
    </location>
</feature>
<proteinExistence type="predicted"/>
<dbReference type="GO" id="GO:0016787">
    <property type="term" value="F:hydrolase activity"/>
    <property type="evidence" value="ECO:0007669"/>
    <property type="project" value="UniProtKB-KW"/>
</dbReference>
<name>A0A175RQV4_9HYPH</name>
<dbReference type="AlphaFoldDB" id="A0A175RQV4"/>
<dbReference type="SUPFAM" id="SSF53474">
    <property type="entry name" value="alpha/beta-Hydrolases"/>
    <property type="match status" value="1"/>
</dbReference>
<dbReference type="PROSITE" id="PS51257">
    <property type="entry name" value="PROKAR_LIPOPROTEIN"/>
    <property type="match status" value="1"/>
</dbReference>
<dbReference type="PATRIC" id="fig|401562.4.peg.1801"/>
<sequence length="289" mass="30864">MPRLFPSLLGLLSLCVLAGCSGPAVLNALTSRAGFETIRDLRYAPGERGTYDLYVPDNADTRTPVVVFFHGGSWDGGSKSLYPFVGQSLATAGFVVAIPNYRLYPQTVFPGFVEDGARAVAAVERLASQGGHGLPAGRHPLFVMGHSAGAQIGALLAFDGRYLQRVGLDARALSGFIGLAGPYDFLPIQEERYKRIFPPAVRADSQPVRFASGRAAPALLITGLADTTVEPKETQSMARAIREKGGQVEVRTYPGLDHVGAVSSLATALPLGNRDVRDSVIRFVKDHSR</sequence>
<organism evidence="4 5">
    <name type="scientific">Aureimonas ureilytica</name>
    <dbReference type="NCBI Taxonomy" id="401562"/>
    <lineage>
        <taxon>Bacteria</taxon>
        <taxon>Pseudomonadati</taxon>
        <taxon>Pseudomonadota</taxon>
        <taxon>Alphaproteobacteria</taxon>
        <taxon>Hyphomicrobiales</taxon>
        <taxon>Aurantimonadaceae</taxon>
        <taxon>Aureimonas</taxon>
    </lineage>
</organism>
<evidence type="ECO:0000313" key="5">
    <source>
        <dbReference type="Proteomes" id="UP000078529"/>
    </source>
</evidence>
<dbReference type="Pfam" id="PF20434">
    <property type="entry name" value="BD-FAE"/>
    <property type="match status" value="1"/>
</dbReference>
<dbReference type="InterPro" id="IPR050300">
    <property type="entry name" value="GDXG_lipolytic_enzyme"/>
</dbReference>
<keyword evidence="1" id="KW-0378">Hydrolase</keyword>
<dbReference type="Gene3D" id="3.40.50.1820">
    <property type="entry name" value="alpha/beta hydrolase"/>
    <property type="match status" value="1"/>
</dbReference>